<dbReference type="PIRSF" id="PIRSF001435">
    <property type="entry name" value="Nth"/>
    <property type="match status" value="1"/>
</dbReference>
<organism evidence="6 7">
    <name type="scientific">Metallosphaera yellowstonensis MK1</name>
    <dbReference type="NCBI Taxonomy" id="671065"/>
    <lineage>
        <taxon>Archaea</taxon>
        <taxon>Thermoproteota</taxon>
        <taxon>Thermoprotei</taxon>
        <taxon>Sulfolobales</taxon>
        <taxon>Sulfolobaceae</taxon>
        <taxon>Metallosphaera</taxon>
    </lineage>
</organism>
<dbReference type="GO" id="GO:0006284">
    <property type="term" value="P:base-excision repair"/>
    <property type="evidence" value="ECO:0007669"/>
    <property type="project" value="InterPro"/>
</dbReference>
<evidence type="ECO:0000259" key="5">
    <source>
        <dbReference type="SMART" id="SM00478"/>
    </source>
</evidence>
<dbReference type="CDD" id="cd00056">
    <property type="entry name" value="ENDO3c"/>
    <property type="match status" value="1"/>
</dbReference>
<dbReference type="RefSeq" id="WP_009074498.1">
    <property type="nucleotide sequence ID" value="NZ_JH597770.1"/>
</dbReference>
<protein>
    <submittedName>
        <fullName evidence="6">Putative endonuclease III-like protein</fullName>
    </submittedName>
</protein>
<dbReference type="GO" id="GO:0051539">
    <property type="term" value="F:4 iron, 4 sulfur cluster binding"/>
    <property type="evidence" value="ECO:0007669"/>
    <property type="project" value="UniProtKB-KW"/>
</dbReference>
<dbReference type="PANTHER" id="PTHR10359">
    <property type="entry name" value="A/G-SPECIFIC ADENINE GLYCOSYLASE/ENDONUCLEASE III"/>
    <property type="match status" value="1"/>
</dbReference>
<keyword evidence="2" id="KW-0479">Metal-binding</keyword>
<dbReference type="Pfam" id="PF00730">
    <property type="entry name" value="HhH-GPD"/>
    <property type="match status" value="1"/>
</dbReference>
<dbReference type="AlphaFoldDB" id="H2C7Z5"/>
<dbReference type="InterPro" id="IPR003265">
    <property type="entry name" value="HhH-GPD_domain"/>
</dbReference>
<keyword evidence="1" id="KW-0004">4Fe-4S</keyword>
<keyword evidence="7" id="KW-1185">Reference proteome</keyword>
<dbReference type="Proteomes" id="UP000003980">
    <property type="component" value="Unassembled WGS sequence"/>
</dbReference>
<dbReference type="EMBL" id="JH597770">
    <property type="protein sequence ID" value="EHP68271.1"/>
    <property type="molecule type" value="Genomic_DNA"/>
</dbReference>
<keyword evidence="6" id="KW-0540">Nuclease</keyword>
<feature type="domain" description="HhH-GPD" evidence="5">
    <location>
        <begin position="6"/>
        <end position="155"/>
    </location>
</feature>
<dbReference type="HOGENOM" id="CLU_012862_6_0_2"/>
<dbReference type="InterPro" id="IPR023170">
    <property type="entry name" value="HhH_base_excis_C"/>
</dbReference>
<proteinExistence type="predicted"/>
<evidence type="ECO:0000313" key="6">
    <source>
        <dbReference type="EMBL" id="EHP68271.1"/>
    </source>
</evidence>
<dbReference type="SMART" id="SM00478">
    <property type="entry name" value="ENDO3c"/>
    <property type="match status" value="1"/>
</dbReference>
<evidence type="ECO:0000256" key="1">
    <source>
        <dbReference type="ARBA" id="ARBA00022485"/>
    </source>
</evidence>
<name>H2C7Z5_9CREN</name>
<evidence type="ECO:0000256" key="3">
    <source>
        <dbReference type="ARBA" id="ARBA00023004"/>
    </source>
</evidence>
<keyword evidence="4" id="KW-0411">Iron-sulfur</keyword>
<dbReference type="SUPFAM" id="SSF48150">
    <property type="entry name" value="DNA-glycosylase"/>
    <property type="match status" value="1"/>
</dbReference>
<dbReference type="Gene3D" id="1.10.340.30">
    <property type="entry name" value="Hypothetical protein, domain 2"/>
    <property type="match status" value="1"/>
</dbReference>
<dbReference type="eggNOG" id="arCOG00461">
    <property type="taxonomic scope" value="Archaea"/>
</dbReference>
<sequence length="183" mass="20729">MISAFLVQMTKWETVKRILLALREEGLSTIEAISRLDEEDLARKIRAVNFYKTKATRLRAFASFVVENGGLSNLLKLEMRSELLKVNGLGEETVDSILLFAGHQPVFPASEYSRRVLSRYLGVELRRSEVPKLVSQNVTKDIYSFKILHAGLGSVGKASCLQGTPKCDRCILKQWCKSNYRYP</sequence>
<gene>
    <name evidence="6" type="ORF">MetMK1DRAFT_00026940</name>
</gene>
<dbReference type="InterPro" id="IPR011257">
    <property type="entry name" value="DNA_glycosylase"/>
</dbReference>
<reference evidence="6 7" key="1">
    <citation type="submission" date="2012-01" db="EMBL/GenBank/DDBJ databases">
        <title>Improved High-Quality Draft sequence of Metallosphaera yellowstonensis MK1.</title>
        <authorList>
            <consortium name="US DOE Joint Genome Institute"/>
            <person name="Lucas S."/>
            <person name="Han J."/>
            <person name="Cheng J.-F."/>
            <person name="Goodwin L."/>
            <person name="Pitluck S."/>
            <person name="Peters L."/>
            <person name="Teshima H."/>
            <person name="Detter J.C."/>
            <person name="Han C."/>
            <person name="Tapia R."/>
            <person name="Land M."/>
            <person name="Hauser L."/>
            <person name="Kyrpides N."/>
            <person name="Kozubal M."/>
            <person name="Macur R.E."/>
            <person name="Jay Z."/>
            <person name="Inskeep W."/>
            <person name="Woyke T."/>
        </authorList>
    </citation>
    <scope>NUCLEOTIDE SEQUENCE [LARGE SCALE GENOMIC DNA]</scope>
    <source>
        <strain evidence="6 7">MK1</strain>
    </source>
</reference>
<keyword evidence="3" id="KW-0408">Iron</keyword>
<accession>H2C7Z5</accession>
<evidence type="ECO:0000313" key="7">
    <source>
        <dbReference type="Proteomes" id="UP000003980"/>
    </source>
</evidence>
<dbReference type="GO" id="GO:0046872">
    <property type="term" value="F:metal ion binding"/>
    <property type="evidence" value="ECO:0007669"/>
    <property type="project" value="UniProtKB-KW"/>
</dbReference>
<dbReference type="PANTHER" id="PTHR10359:SF19">
    <property type="entry name" value="DNA REPAIR GLYCOSYLASE MJ1434-RELATED"/>
    <property type="match status" value="1"/>
</dbReference>
<dbReference type="GO" id="GO:0004519">
    <property type="term" value="F:endonuclease activity"/>
    <property type="evidence" value="ECO:0007669"/>
    <property type="project" value="UniProtKB-KW"/>
</dbReference>
<dbReference type="Gene3D" id="1.10.1670.10">
    <property type="entry name" value="Helix-hairpin-Helix base-excision DNA repair enzymes (C-terminal)"/>
    <property type="match status" value="1"/>
</dbReference>
<keyword evidence="6" id="KW-0378">Hydrolase</keyword>
<evidence type="ECO:0000256" key="4">
    <source>
        <dbReference type="ARBA" id="ARBA00023014"/>
    </source>
</evidence>
<evidence type="ECO:0000256" key="2">
    <source>
        <dbReference type="ARBA" id="ARBA00022723"/>
    </source>
</evidence>
<keyword evidence="6" id="KW-0255">Endonuclease</keyword>
<dbReference type="STRING" id="671065.MetMK1DRAFT_00026940"/>